<dbReference type="RefSeq" id="WP_238074794.1">
    <property type="nucleotide sequence ID" value="NZ_JAKNJB010000032.1"/>
</dbReference>
<accession>A0ABS9MC52</accession>
<feature type="region of interest" description="Disordered" evidence="1">
    <location>
        <begin position="71"/>
        <end position="97"/>
    </location>
</feature>
<proteinExistence type="predicted"/>
<gene>
    <name evidence="2" type="ORF">L0P79_15070</name>
</gene>
<dbReference type="EMBL" id="JAKNJB010000032">
    <property type="protein sequence ID" value="MCG4528377.1"/>
    <property type="molecule type" value="Genomic_DNA"/>
</dbReference>
<feature type="compositionally biased region" description="Basic residues" evidence="1">
    <location>
        <begin position="86"/>
        <end position="97"/>
    </location>
</feature>
<evidence type="ECO:0000313" key="3">
    <source>
        <dbReference type="Proteomes" id="UP001200313"/>
    </source>
</evidence>
<evidence type="ECO:0008006" key="4">
    <source>
        <dbReference type="Google" id="ProtNLM"/>
    </source>
</evidence>
<dbReference type="Proteomes" id="UP001200313">
    <property type="component" value="Unassembled WGS sequence"/>
</dbReference>
<comment type="caution">
    <text evidence="2">The sequence shown here is derived from an EMBL/GenBank/DDBJ whole genome shotgun (WGS) entry which is preliminary data.</text>
</comment>
<evidence type="ECO:0000256" key="1">
    <source>
        <dbReference type="SAM" id="MobiDB-lite"/>
    </source>
</evidence>
<feature type="compositionally biased region" description="Basic and acidic residues" evidence="1">
    <location>
        <begin position="71"/>
        <end position="85"/>
    </location>
</feature>
<sequence length="97" mass="11310">MEEKRVCQGYTVIDSLRVGEVEIVLAHNPKAVSPYVTWKAYAHSGFQDFNFGNYFSDKQAARTDMIARAREAARDLPPGHRDKEKFPRHRKKSDWER</sequence>
<organism evidence="2 3">
    <name type="scientific">Intestinimonas massiliensis</name>
    <name type="common">ex Afouda et al. 2020</name>
    <dbReference type="NCBI Taxonomy" id="1673721"/>
    <lineage>
        <taxon>Bacteria</taxon>
        <taxon>Bacillati</taxon>
        <taxon>Bacillota</taxon>
        <taxon>Clostridia</taxon>
        <taxon>Eubacteriales</taxon>
        <taxon>Intestinimonas</taxon>
    </lineage>
</organism>
<keyword evidence="3" id="KW-1185">Reference proteome</keyword>
<name>A0ABS9MC52_9FIRM</name>
<protein>
    <recommendedName>
        <fullName evidence="4">KTSC domain-containing protein</fullName>
    </recommendedName>
</protein>
<reference evidence="2 3" key="1">
    <citation type="submission" date="2022-01" db="EMBL/GenBank/DDBJ databases">
        <title>Collection of gut derived symbiotic bacterial strains cultured from healthy donors.</title>
        <authorList>
            <person name="Lin H."/>
            <person name="Kohout C."/>
            <person name="Waligurski E."/>
            <person name="Pamer E.G."/>
        </authorList>
    </citation>
    <scope>NUCLEOTIDE SEQUENCE [LARGE SCALE GENOMIC DNA]</scope>
    <source>
        <strain evidence="2 3">DFI.3.7</strain>
    </source>
</reference>
<evidence type="ECO:0000313" key="2">
    <source>
        <dbReference type="EMBL" id="MCG4528377.1"/>
    </source>
</evidence>